<accession>A0A1I8GKI4</accession>
<name>A0A1I8GKI4_9PLAT</name>
<dbReference type="PANTHER" id="PTHR46586:SF3">
    <property type="entry name" value="ANKYRIN REPEAT-CONTAINING PROTEIN"/>
    <property type="match status" value="1"/>
</dbReference>
<reference evidence="2" key="1">
    <citation type="submission" date="2016-11" db="UniProtKB">
        <authorList>
            <consortium name="WormBaseParasite"/>
        </authorList>
    </citation>
    <scope>IDENTIFICATION</scope>
</reference>
<dbReference type="InterPro" id="IPR002110">
    <property type="entry name" value="Ankyrin_rpt"/>
</dbReference>
<dbReference type="SUPFAM" id="SSF48403">
    <property type="entry name" value="Ankyrin repeat"/>
    <property type="match status" value="1"/>
</dbReference>
<dbReference type="WBParaSite" id="maker-uti_cns_0002317-snap-gene-0.4-mRNA-1">
    <property type="protein sequence ID" value="maker-uti_cns_0002317-snap-gene-0.4-mRNA-1"/>
    <property type="gene ID" value="maker-uti_cns_0002317-snap-gene-0.4"/>
</dbReference>
<evidence type="ECO:0000313" key="2">
    <source>
        <dbReference type="WBParaSite" id="maker-uti_cns_0002317-snap-gene-0.4-mRNA-1"/>
    </source>
</evidence>
<dbReference type="SMART" id="SM00248">
    <property type="entry name" value="ANK"/>
    <property type="match status" value="8"/>
</dbReference>
<sequence>MKKCGMHSSGDLLESMKLSIISRASFTREIRFSGCQAGSKYSVPCFSSMKKSRVFAWQSAITFWHSALSRVNPAELSSSCNSVLSCSSCARFSFLKCALCSSHVTRFACSCQSRPTVTVLDLYGCTELHKLLDELVVTCISCQHESSDSFAVWQCHHREEFNQRRKLKEALRFNIKAFYDVFVSERRSGEGALTVAISPPFCIENIQQRGHHDGSFSASCCRLSSPACCKEAAESAASSGHLEVVKFLVKTVADQSKRGQCCKEAAESAASRGHLEVVKFLVKTVADQSERDQCCKKAAKFAASKGHLQIVEFLVETVADQSERDQCCKGTAKFAALSAHLEVVQFLVEKVTDQSEKNQCCKNAAKFAARNGNLEVVKFLVKTVADQSERDQCCKGAAKFAALSAHLEVVNFLVETVADQKVVKFLLEKFAQQSERDKSCKEAAESASRNGHLEVVKFLVNTIADQSERDQCCKEAAESASRNGHLEVVKFLVKTIADQSERDQCCKEAVESAAWNGHFEVVNFLVKTIADQNPLFAAGSGLDAFAAFAGRDCSVIADSAWRGRFSACVSPPPGAGRAAFGREPRRLLSAMFLNTARTSSLQSAMPASVNRKDARTSSFAADGACIIFSGLLAAPGRRVLPDQLLICSSSLVKRACSSFRIRRLRFQVLLMHSSSGGHGLGGHGGGCSGSRERHRLRGVLPSGLHPLNDVALQCQEVRIQTVSVGVSVRQHIPQVVNLHPERCNLCMVCTRGLGDLFAQLDDRRVKAVGGRPGLAELLLQQAALVARTCGSVVSFAGSFFCIESSETSRKTDALKRMFFTTGPDIAGSLAERRRNGIMKSQFLRYARRCTFKEDFDEASSSLLGILKRQGHSVGLIRDAKKSALTQLGFYTDWQREFGFQDCGIQSCYLCKEHGQWGQVCPGSKSTKMIYRICQKVRYDSRNAVYAILCKACSGHCVYIGETGGALKVRLLAHLSDIRLAKDTPVSRHFCSFNHNIKDLRFMRLWYLSPELETNKEGAQRRGRDMEQKRINLLSTWTPAGLNTADSSRSACIP</sequence>
<dbReference type="AlphaFoldDB" id="A0A1I8GKI4"/>
<evidence type="ECO:0000313" key="1">
    <source>
        <dbReference type="Proteomes" id="UP000095280"/>
    </source>
</evidence>
<proteinExistence type="predicted"/>
<keyword evidence="1" id="KW-1185">Reference proteome</keyword>
<dbReference type="Gene3D" id="1.25.40.20">
    <property type="entry name" value="Ankyrin repeat-containing domain"/>
    <property type="match status" value="1"/>
</dbReference>
<protein>
    <submittedName>
        <fullName evidence="2">ANK_REP_REGION domain-containing protein</fullName>
    </submittedName>
</protein>
<dbReference type="PANTHER" id="PTHR46586">
    <property type="entry name" value="ANKYRIN REPEAT-CONTAINING PROTEIN"/>
    <property type="match status" value="1"/>
</dbReference>
<dbReference type="Proteomes" id="UP000095280">
    <property type="component" value="Unplaced"/>
</dbReference>
<organism evidence="1 2">
    <name type="scientific">Macrostomum lignano</name>
    <dbReference type="NCBI Taxonomy" id="282301"/>
    <lineage>
        <taxon>Eukaryota</taxon>
        <taxon>Metazoa</taxon>
        <taxon>Spiralia</taxon>
        <taxon>Lophotrochozoa</taxon>
        <taxon>Platyhelminthes</taxon>
        <taxon>Rhabditophora</taxon>
        <taxon>Macrostomorpha</taxon>
        <taxon>Macrostomida</taxon>
        <taxon>Macrostomidae</taxon>
        <taxon>Macrostomum</taxon>
    </lineage>
</organism>
<dbReference type="InterPro" id="IPR036770">
    <property type="entry name" value="Ankyrin_rpt-contain_sf"/>
</dbReference>
<dbReference type="Pfam" id="PF12796">
    <property type="entry name" value="Ank_2"/>
    <property type="match status" value="3"/>
</dbReference>
<dbReference type="InterPro" id="IPR052050">
    <property type="entry name" value="SecEffector_AnkRepeat"/>
</dbReference>